<keyword evidence="3 5" id="KW-0238">DNA-binding</keyword>
<organism evidence="8 9">
    <name type="scientific">Cuscuta epithymum</name>
    <dbReference type="NCBI Taxonomy" id="186058"/>
    <lineage>
        <taxon>Eukaryota</taxon>
        <taxon>Viridiplantae</taxon>
        <taxon>Streptophyta</taxon>
        <taxon>Embryophyta</taxon>
        <taxon>Tracheophyta</taxon>
        <taxon>Spermatophyta</taxon>
        <taxon>Magnoliopsida</taxon>
        <taxon>eudicotyledons</taxon>
        <taxon>Gunneridae</taxon>
        <taxon>Pentapetalae</taxon>
        <taxon>asterids</taxon>
        <taxon>lamiids</taxon>
        <taxon>Solanales</taxon>
        <taxon>Convolvulaceae</taxon>
        <taxon>Cuscuteae</taxon>
        <taxon>Cuscuta</taxon>
        <taxon>Cuscuta subgen. Cuscuta</taxon>
    </lineage>
</organism>
<evidence type="ECO:0000256" key="6">
    <source>
        <dbReference type="SAM" id="MobiDB-lite"/>
    </source>
</evidence>
<dbReference type="GO" id="GO:0003682">
    <property type="term" value="F:chromatin binding"/>
    <property type="evidence" value="ECO:0007669"/>
    <property type="project" value="UniProtKB-ARBA"/>
</dbReference>
<evidence type="ECO:0000313" key="8">
    <source>
        <dbReference type="EMBL" id="CAH9103154.1"/>
    </source>
</evidence>
<proteinExistence type="inferred from homology"/>
<evidence type="ECO:0000256" key="2">
    <source>
        <dbReference type="ARBA" id="ARBA00008774"/>
    </source>
</evidence>
<dbReference type="SUPFAM" id="SSF47095">
    <property type="entry name" value="HMG-box"/>
    <property type="match status" value="1"/>
</dbReference>
<dbReference type="Proteomes" id="UP001152523">
    <property type="component" value="Unassembled WGS sequence"/>
</dbReference>
<dbReference type="GO" id="GO:0000785">
    <property type="term" value="C:chromatin"/>
    <property type="evidence" value="ECO:0007669"/>
    <property type="project" value="UniProtKB-ARBA"/>
</dbReference>
<protein>
    <recommendedName>
        <fullName evidence="7">HMG box domain-containing protein</fullName>
    </recommendedName>
</protein>
<dbReference type="GO" id="GO:0030527">
    <property type="term" value="F:structural constituent of chromatin"/>
    <property type="evidence" value="ECO:0007669"/>
    <property type="project" value="UniProtKB-ARBA"/>
</dbReference>
<dbReference type="GO" id="GO:0003677">
    <property type="term" value="F:DNA binding"/>
    <property type="evidence" value="ECO:0007669"/>
    <property type="project" value="UniProtKB-UniRule"/>
</dbReference>
<dbReference type="GO" id="GO:0006325">
    <property type="term" value="P:chromatin organization"/>
    <property type="evidence" value="ECO:0007669"/>
    <property type="project" value="UniProtKB-ARBA"/>
</dbReference>
<dbReference type="AlphaFoldDB" id="A0AAV0DNC1"/>
<feature type="region of interest" description="Disordered" evidence="6">
    <location>
        <begin position="153"/>
        <end position="236"/>
    </location>
</feature>
<feature type="DNA-binding region" description="HMG box" evidence="5">
    <location>
        <begin position="10"/>
        <end position="80"/>
    </location>
</feature>
<dbReference type="Pfam" id="PF00505">
    <property type="entry name" value="HMG_box"/>
    <property type="match status" value="1"/>
</dbReference>
<accession>A0AAV0DNC1</accession>
<dbReference type="PROSITE" id="PS50118">
    <property type="entry name" value="HMG_BOX_2"/>
    <property type="match status" value="1"/>
</dbReference>
<evidence type="ECO:0000259" key="7">
    <source>
        <dbReference type="PROSITE" id="PS50118"/>
    </source>
</evidence>
<name>A0AAV0DNC1_9ASTE</name>
<keyword evidence="9" id="KW-1185">Reference proteome</keyword>
<comment type="subcellular location">
    <subcellularLocation>
        <location evidence="1">Nucleus</location>
    </subcellularLocation>
</comment>
<dbReference type="SMART" id="SM00398">
    <property type="entry name" value="HMG"/>
    <property type="match status" value="1"/>
</dbReference>
<feature type="domain" description="HMG box" evidence="7">
    <location>
        <begin position="10"/>
        <end position="80"/>
    </location>
</feature>
<evidence type="ECO:0000256" key="3">
    <source>
        <dbReference type="ARBA" id="ARBA00023125"/>
    </source>
</evidence>
<feature type="non-terminal residue" evidence="8">
    <location>
        <position position="301"/>
    </location>
</feature>
<dbReference type="InterPro" id="IPR009071">
    <property type="entry name" value="HMG_box_dom"/>
</dbReference>
<evidence type="ECO:0000313" key="9">
    <source>
        <dbReference type="Proteomes" id="UP001152523"/>
    </source>
</evidence>
<feature type="region of interest" description="Disordered" evidence="6">
    <location>
        <begin position="81"/>
        <end position="126"/>
    </location>
</feature>
<dbReference type="GO" id="GO:0005634">
    <property type="term" value="C:nucleus"/>
    <property type="evidence" value="ECO:0007669"/>
    <property type="project" value="UniProtKB-SubCell"/>
</dbReference>
<dbReference type="InterPro" id="IPR031061">
    <property type="entry name" value="HMGB_plant"/>
</dbReference>
<dbReference type="PANTHER" id="PTHR46261">
    <property type="entry name" value="HIGH MOBILITY GROUP B PROTEIN 4-RELATED"/>
    <property type="match status" value="1"/>
</dbReference>
<dbReference type="EMBL" id="CAMAPF010000121">
    <property type="protein sequence ID" value="CAH9103154.1"/>
    <property type="molecule type" value="Genomic_DNA"/>
</dbReference>
<evidence type="ECO:0000256" key="1">
    <source>
        <dbReference type="ARBA" id="ARBA00004123"/>
    </source>
</evidence>
<sequence length="301" mass="33203">MKVGKDPNKPRKPLSAFFLFLKEFRKTFYARRPFSRESSVAASQAGGEEWRNMSAADKAPYLLKADKLKAEYKKNMRAYCRKQQLDNGGAEQEPKNSESPSQQSDDGGECEERRKPSSGNAETFPVQKARGHVNIFSTADLLIRSKKILCPDKGKPGQASDPHTGIASGIPNTVLLPDASSPVDNSMGLPCHGHNKRNSPSSPIASCATKKPRVSMDNEQNISSKKGTIKTEEVSEDGYPPFDMEILESIFSEKLCESVMIYAFKCVFRVLELKNDANTSASDDKSATGNKFDILISRVLQ</sequence>
<dbReference type="CDD" id="cd22005">
    <property type="entry name" value="HMG-box_AtHMGB1-like"/>
    <property type="match status" value="1"/>
</dbReference>
<feature type="compositionally biased region" description="Polar residues" evidence="6">
    <location>
        <begin position="217"/>
        <end position="226"/>
    </location>
</feature>
<gene>
    <name evidence="8" type="ORF">CEPIT_LOCUS16320</name>
</gene>
<evidence type="ECO:0000256" key="5">
    <source>
        <dbReference type="PROSITE-ProRule" id="PRU00267"/>
    </source>
</evidence>
<evidence type="ECO:0000256" key="4">
    <source>
        <dbReference type="ARBA" id="ARBA00023242"/>
    </source>
</evidence>
<comment type="similarity">
    <text evidence="2">Belongs to the HMGB family.</text>
</comment>
<keyword evidence="4 5" id="KW-0539">Nucleus</keyword>
<reference evidence="8" key="1">
    <citation type="submission" date="2022-07" db="EMBL/GenBank/DDBJ databases">
        <authorList>
            <person name="Macas J."/>
            <person name="Novak P."/>
            <person name="Neumann P."/>
        </authorList>
    </citation>
    <scope>NUCLEOTIDE SEQUENCE</scope>
</reference>
<dbReference type="Gene3D" id="1.10.30.10">
    <property type="entry name" value="High mobility group box domain"/>
    <property type="match status" value="1"/>
</dbReference>
<comment type="caution">
    <text evidence="8">The sequence shown here is derived from an EMBL/GenBank/DDBJ whole genome shotgun (WGS) entry which is preliminary data.</text>
</comment>
<dbReference type="InterPro" id="IPR036910">
    <property type="entry name" value="HMG_box_dom_sf"/>
</dbReference>
<dbReference type="PANTHER" id="PTHR46261:SF18">
    <property type="entry name" value="DNA-BINDING PROTEIN MNB1B"/>
    <property type="match status" value="1"/>
</dbReference>